<evidence type="ECO:0000313" key="3">
    <source>
        <dbReference type="Proteomes" id="UP000199053"/>
    </source>
</evidence>
<evidence type="ECO:0000313" key="2">
    <source>
        <dbReference type="EMBL" id="SDK51581.1"/>
    </source>
</evidence>
<sequence length="270" mass="30147">MISKLWRTAILILAVATMAAGCSSRNLQFHDPDKVYSKFRNEFGTCNATGVNFTASLYYTAQKQGHRTIMNLWGDLGSPLRLDVRAGIGTYLAHILEDKKGLTAFYPDQNTAYSHSSPERAVRMLGLPFPFSLKDLAGLIAGCYPDFIPNTFDTVTLDKNRKGLLYLYDKGPVSSITLTEQGLPTEITGRGELPWKMKMESYELDDSGKNLPDKITVYTENGNKAVLRIKSRSFTNRKWTEKSLEMALPDGTETIKLDQNANNNISSKNN</sequence>
<keyword evidence="1" id="KW-0732">Signal</keyword>
<dbReference type="OrthoDB" id="5470164at2"/>
<accession>A0A1G9CIT3</accession>
<protein>
    <recommendedName>
        <fullName evidence="4">DUF4292 domain-containing protein</fullName>
    </recommendedName>
</protein>
<feature type="signal peptide" evidence="1">
    <location>
        <begin position="1"/>
        <end position="19"/>
    </location>
</feature>
<name>A0A1G9CIT3_9BACT</name>
<proteinExistence type="predicted"/>
<keyword evidence="3" id="KW-1185">Reference proteome</keyword>
<organism evidence="2 3">
    <name type="scientific">Maridesulfovibrio ferrireducens</name>
    <dbReference type="NCBI Taxonomy" id="246191"/>
    <lineage>
        <taxon>Bacteria</taxon>
        <taxon>Pseudomonadati</taxon>
        <taxon>Thermodesulfobacteriota</taxon>
        <taxon>Desulfovibrionia</taxon>
        <taxon>Desulfovibrionales</taxon>
        <taxon>Desulfovibrionaceae</taxon>
        <taxon>Maridesulfovibrio</taxon>
    </lineage>
</organism>
<dbReference type="RefSeq" id="WP_092158231.1">
    <property type="nucleotide sequence ID" value="NZ_FNGA01000001.1"/>
</dbReference>
<gene>
    <name evidence="2" type="ORF">SAMN05660337_0694</name>
</gene>
<dbReference type="Proteomes" id="UP000199053">
    <property type="component" value="Unassembled WGS sequence"/>
</dbReference>
<dbReference type="PROSITE" id="PS51257">
    <property type="entry name" value="PROKAR_LIPOPROTEIN"/>
    <property type="match status" value="1"/>
</dbReference>
<dbReference type="EMBL" id="FNGA01000001">
    <property type="protein sequence ID" value="SDK51581.1"/>
    <property type="molecule type" value="Genomic_DNA"/>
</dbReference>
<evidence type="ECO:0000256" key="1">
    <source>
        <dbReference type="SAM" id="SignalP"/>
    </source>
</evidence>
<dbReference type="AlphaFoldDB" id="A0A1G9CIT3"/>
<reference evidence="3" key="1">
    <citation type="submission" date="2016-10" db="EMBL/GenBank/DDBJ databases">
        <authorList>
            <person name="Varghese N."/>
            <person name="Submissions S."/>
        </authorList>
    </citation>
    <scope>NUCLEOTIDE SEQUENCE [LARGE SCALE GENOMIC DNA]</scope>
    <source>
        <strain evidence="3">DSM 16995</strain>
    </source>
</reference>
<evidence type="ECO:0008006" key="4">
    <source>
        <dbReference type="Google" id="ProtNLM"/>
    </source>
</evidence>
<dbReference type="STRING" id="246191.SAMN05660337_0694"/>
<feature type="chain" id="PRO_5011644101" description="DUF4292 domain-containing protein" evidence="1">
    <location>
        <begin position="20"/>
        <end position="270"/>
    </location>
</feature>